<evidence type="ECO:0000313" key="3">
    <source>
        <dbReference type="Proteomes" id="UP001054857"/>
    </source>
</evidence>
<organism evidence="2 3">
    <name type="scientific">Astrephomene gubernaculifera</name>
    <dbReference type="NCBI Taxonomy" id="47775"/>
    <lineage>
        <taxon>Eukaryota</taxon>
        <taxon>Viridiplantae</taxon>
        <taxon>Chlorophyta</taxon>
        <taxon>core chlorophytes</taxon>
        <taxon>Chlorophyceae</taxon>
        <taxon>CS clade</taxon>
        <taxon>Chlamydomonadales</taxon>
        <taxon>Astrephomenaceae</taxon>
        <taxon>Astrephomene</taxon>
    </lineage>
</organism>
<dbReference type="Proteomes" id="UP001054857">
    <property type="component" value="Unassembled WGS sequence"/>
</dbReference>
<feature type="compositionally biased region" description="Acidic residues" evidence="1">
    <location>
        <begin position="1"/>
        <end position="13"/>
    </location>
</feature>
<evidence type="ECO:0000256" key="1">
    <source>
        <dbReference type="SAM" id="MobiDB-lite"/>
    </source>
</evidence>
<keyword evidence="3" id="KW-1185">Reference proteome</keyword>
<sequence>MDDDDDYPDFDVDEVVRNACQVSGNPTQPGTSPQRTDGVTGPAAGPQHRLSNGGSGLLPPYSHPNQLSSNTTPQYNAVSSGTGPRNLYGAPPQQQQQLQQQPQQPYQQQQPSPWVGSAAAGPYQQPINSTVSGNMQQQQNRLPGYIPPGNLAAGSGSNATGAAAPSAPAAGTNFAPGLPPAYGGPHAVQLPTTMSAAAVQQPPQTQGGAGMVRPRSLGQQL</sequence>
<dbReference type="AlphaFoldDB" id="A0AAD3HGV3"/>
<feature type="compositionally biased region" description="Low complexity" evidence="1">
    <location>
        <begin position="148"/>
        <end position="173"/>
    </location>
</feature>
<proteinExistence type="predicted"/>
<feature type="non-terminal residue" evidence="2">
    <location>
        <position position="221"/>
    </location>
</feature>
<feature type="compositionally biased region" description="Polar residues" evidence="1">
    <location>
        <begin position="125"/>
        <end position="141"/>
    </location>
</feature>
<gene>
    <name evidence="2" type="ORF">Agub_g902</name>
</gene>
<evidence type="ECO:0000313" key="2">
    <source>
        <dbReference type="EMBL" id="GFR40357.1"/>
    </source>
</evidence>
<feature type="region of interest" description="Disordered" evidence="1">
    <location>
        <begin position="1"/>
        <end position="221"/>
    </location>
</feature>
<name>A0AAD3HGV3_9CHLO</name>
<comment type="caution">
    <text evidence="2">The sequence shown here is derived from an EMBL/GenBank/DDBJ whole genome shotgun (WGS) entry which is preliminary data.</text>
</comment>
<accession>A0AAD3HGV3</accession>
<dbReference type="EMBL" id="BMAR01000001">
    <property type="protein sequence ID" value="GFR40357.1"/>
    <property type="molecule type" value="Genomic_DNA"/>
</dbReference>
<reference evidence="2 3" key="1">
    <citation type="journal article" date="2021" name="Sci. Rep.">
        <title>Genome sequencing of the multicellular alga Astrephomene provides insights into convergent evolution of germ-soma differentiation.</title>
        <authorList>
            <person name="Yamashita S."/>
            <person name="Yamamoto K."/>
            <person name="Matsuzaki R."/>
            <person name="Suzuki S."/>
            <person name="Yamaguchi H."/>
            <person name="Hirooka S."/>
            <person name="Minakuchi Y."/>
            <person name="Miyagishima S."/>
            <person name="Kawachi M."/>
            <person name="Toyoda A."/>
            <person name="Nozaki H."/>
        </authorList>
    </citation>
    <scope>NUCLEOTIDE SEQUENCE [LARGE SCALE GENOMIC DNA]</scope>
    <source>
        <strain evidence="2 3">NIES-4017</strain>
    </source>
</reference>
<feature type="compositionally biased region" description="Polar residues" evidence="1">
    <location>
        <begin position="63"/>
        <end position="83"/>
    </location>
</feature>
<feature type="compositionally biased region" description="Polar residues" evidence="1">
    <location>
        <begin position="20"/>
        <end position="37"/>
    </location>
</feature>
<protein>
    <submittedName>
        <fullName evidence="2">Uncharacterized protein</fullName>
    </submittedName>
</protein>
<feature type="compositionally biased region" description="Low complexity" evidence="1">
    <location>
        <begin position="91"/>
        <end position="111"/>
    </location>
</feature>